<reference evidence="1 2" key="1">
    <citation type="submission" date="2020-08" db="EMBL/GenBank/DDBJ databases">
        <title>Genomic Encyclopedia of Type Strains, Phase III (KMG-III): the genomes of soil and plant-associated and newly described type strains.</title>
        <authorList>
            <person name="Whitman W."/>
        </authorList>
    </citation>
    <scope>NUCLEOTIDE SEQUENCE [LARGE SCALE GENOMIC DNA]</scope>
    <source>
        <strain evidence="1 2">CECT 8572</strain>
    </source>
</reference>
<keyword evidence="2" id="KW-1185">Reference proteome</keyword>
<accession>A0ABR6HN16</accession>
<sequence>MKAIRTGATGGLRVVVINDASLARGGATGLALLQARLLRERGIEVVFAAGDSGDNAELRAIGVDLRALGGQQLIKAPRAQAATRGIYNPAARRFLAEIVEEMADERTVFHVHGFSKTLSPSIFAALAPVRARSFLHAHDFFLACPNGAFMDYRAAAPCSRKPLSADCLSTHCDKRSYAQKLWRVTRQATLWRTLERGADWAGLLMIHPAMRPFLEMSGYPPGLLTALRNPAIGFREERVAAEANRGVVFVGRVEAEKGIEDLVAAAARAGVPLTVIGDGPLREGLEEAHPEVRFLGWMLREQIGAAIGDARALVMPSRYPEPFGLVAAEASLSGLPVILGRHALLGTEIERLGLGLACDTRDPAAFAATLARIDAMPAAEIEAISRRGHSGAAGLCTTPAEWIEAQIGRYRAALEAPARAA</sequence>
<dbReference type="EMBL" id="JACIBX010000004">
    <property type="protein sequence ID" value="MBB3711882.1"/>
    <property type="molecule type" value="Genomic_DNA"/>
</dbReference>
<dbReference type="Gene3D" id="3.40.50.2000">
    <property type="entry name" value="Glycogen Phosphorylase B"/>
    <property type="match status" value="2"/>
</dbReference>
<dbReference type="RefSeq" id="WP_183471339.1">
    <property type="nucleotide sequence ID" value="NZ_JACIBX010000004.1"/>
</dbReference>
<proteinExistence type="predicted"/>
<gene>
    <name evidence="1" type="ORF">FHS00_001458</name>
</gene>
<comment type="caution">
    <text evidence="1">The sequence shown here is derived from an EMBL/GenBank/DDBJ whole genome shotgun (WGS) entry which is preliminary data.</text>
</comment>
<dbReference type="Pfam" id="PF13692">
    <property type="entry name" value="Glyco_trans_1_4"/>
    <property type="match status" value="1"/>
</dbReference>
<dbReference type="PANTHER" id="PTHR45947:SF3">
    <property type="entry name" value="SULFOQUINOVOSYL TRANSFERASE SQD2"/>
    <property type="match status" value="1"/>
</dbReference>
<dbReference type="SUPFAM" id="SSF53756">
    <property type="entry name" value="UDP-Glycosyltransferase/glycogen phosphorylase"/>
    <property type="match status" value="1"/>
</dbReference>
<name>A0ABR6HN16_9RHOB</name>
<dbReference type="PANTHER" id="PTHR45947">
    <property type="entry name" value="SULFOQUINOVOSYL TRANSFERASE SQD2"/>
    <property type="match status" value="1"/>
</dbReference>
<organism evidence="1 2">
    <name type="scientific">Limimaricola variabilis</name>
    <dbReference type="NCBI Taxonomy" id="1492771"/>
    <lineage>
        <taxon>Bacteria</taxon>
        <taxon>Pseudomonadati</taxon>
        <taxon>Pseudomonadota</taxon>
        <taxon>Alphaproteobacteria</taxon>
        <taxon>Rhodobacterales</taxon>
        <taxon>Paracoccaceae</taxon>
        <taxon>Limimaricola</taxon>
    </lineage>
</organism>
<dbReference type="CDD" id="cd03801">
    <property type="entry name" value="GT4_PimA-like"/>
    <property type="match status" value="1"/>
</dbReference>
<evidence type="ECO:0000313" key="2">
    <source>
        <dbReference type="Proteomes" id="UP000576152"/>
    </source>
</evidence>
<dbReference type="Proteomes" id="UP000576152">
    <property type="component" value="Unassembled WGS sequence"/>
</dbReference>
<evidence type="ECO:0000313" key="1">
    <source>
        <dbReference type="EMBL" id="MBB3711882.1"/>
    </source>
</evidence>
<dbReference type="InterPro" id="IPR050194">
    <property type="entry name" value="Glycosyltransferase_grp1"/>
</dbReference>
<protein>
    <submittedName>
        <fullName evidence="1">Glycosyltransferase involved in cell wall biosynthesis</fullName>
    </submittedName>
</protein>